<gene>
    <name evidence="12" type="primary">gtfA</name>
    <name evidence="12" type="ORF">FYJ68_09355</name>
</gene>
<evidence type="ECO:0000256" key="4">
    <source>
        <dbReference type="ARBA" id="ARBA00022490"/>
    </source>
</evidence>
<reference evidence="12 13" key="1">
    <citation type="submission" date="2019-08" db="EMBL/GenBank/DDBJ databases">
        <title>In-depth cultivation of the pig gut microbiome towards novel bacterial diversity and tailored functional studies.</title>
        <authorList>
            <person name="Wylensek D."/>
            <person name="Hitch T.C.A."/>
            <person name="Clavel T."/>
        </authorList>
    </citation>
    <scope>NUCLEOTIDE SEQUENCE [LARGE SCALE GENOMIC DNA]</scope>
    <source>
        <strain evidence="12 13">CA-Schmier-601-WT-1</strain>
    </source>
</reference>
<dbReference type="AlphaFoldDB" id="A0A6N7XTD6"/>
<keyword evidence="13" id="KW-1185">Reference proteome</keyword>
<evidence type="ECO:0000313" key="13">
    <source>
        <dbReference type="Proteomes" id="UP000469325"/>
    </source>
</evidence>
<dbReference type="CDD" id="cd04949">
    <property type="entry name" value="GT4_GtfA-like"/>
    <property type="match status" value="1"/>
</dbReference>
<dbReference type="PANTHER" id="PTHR12526:SF629">
    <property type="entry name" value="TEICHURONIC ACID BIOSYNTHESIS GLYCOSYLTRANSFERASE TUAH-RELATED"/>
    <property type="match status" value="1"/>
</dbReference>
<dbReference type="InterPro" id="IPR054396">
    <property type="entry name" value="GtfA_EBD"/>
</dbReference>
<dbReference type="GO" id="GO:0016757">
    <property type="term" value="F:glycosyltransferase activity"/>
    <property type="evidence" value="ECO:0007669"/>
    <property type="project" value="UniProtKB-KW"/>
</dbReference>
<keyword evidence="4" id="KW-0963">Cytoplasm</keyword>
<evidence type="ECO:0000313" key="12">
    <source>
        <dbReference type="EMBL" id="MST73306.1"/>
    </source>
</evidence>
<comment type="pathway">
    <text evidence="2">Protein modification; protein glycosylation.</text>
</comment>
<dbReference type="InterPro" id="IPR014267">
    <property type="entry name" value="GtfA"/>
</dbReference>
<evidence type="ECO:0000256" key="8">
    <source>
        <dbReference type="ARBA" id="ARBA00023136"/>
    </source>
</evidence>
<dbReference type="InterPro" id="IPR001296">
    <property type="entry name" value="Glyco_trans_1"/>
</dbReference>
<dbReference type="RefSeq" id="WP_154436030.1">
    <property type="nucleotide sequence ID" value="NZ_VUNC01000008.1"/>
</dbReference>
<evidence type="ECO:0000256" key="6">
    <source>
        <dbReference type="ARBA" id="ARBA00022679"/>
    </source>
</evidence>
<keyword evidence="8" id="KW-0472">Membrane</keyword>
<dbReference type="SUPFAM" id="SSF53756">
    <property type="entry name" value="UDP-Glycosyltransferase/glycogen phosphorylase"/>
    <property type="match status" value="1"/>
</dbReference>
<dbReference type="Gene3D" id="3.40.50.2000">
    <property type="entry name" value="Glycogen Phosphorylase B"/>
    <property type="match status" value="2"/>
</dbReference>
<proteinExistence type="inferred from homology"/>
<dbReference type="FunFam" id="3.40.50.2000:FF:000196">
    <property type="entry name" value="UDP-N-acetylglucosamine--peptide N-acetylglucosaminyltransferase GtfA subunit"/>
    <property type="match status" value="1"/>
</dbReference>
<dbReference type="PANTHER" id="PTHR12526">
    <property type="entry name" value="GLYCOSYLTRANSFERASE"/>
    <property type="match status" value="1"/>
</dbReference>
<keyword evidence="6 12" id="KW-0808">Transferase</keyword>
<feature type="domain" description="GtfA extended beta-sheet meander" evidence="11">
    <location>
        <begin position="95"/>
        <end position="189"/>
    </location>
</feature>
<dbReference type="HAMAP" id="MF_01472">
    <property type="entry name" value="GtfA"/>
    <property type="match status" value="1"/>
</dbReference>
<protein>
    <submittedName>
        <fullName evidence="12">Accessory Sec system glycosyltransferase GtfA</fullName>
    </submittedName>
</protein>
<evidence type="ECO:0000259" key="11">
    <source>
        <dbReference type="Pfam" id="PF22145"/>
    </source>
</evidence>
<dbReference type="NCBIfam" id="TIGR02918">
    <property type="entry name" value="accessory Sec system glycosyltransferase GtfA"/>
    <property type="match status" value="1"/>
</dbReference>
<evidence type="ECO:0000256" key="9">
    <source>
        <dbReference type="ARBA" id="ARBA00052053"/>
    </source>
</evidence>
<dbReference type="Proteomes" id="UP000469325">
    <property type="component" value="Unassembled WGS sequence"/>
</dbReference>
<evidence type="ECO:0000256" key="2">
    <source>
        <dbReference type="ARBA" id="ARBA00004922"/>
    </source>
</evidence>
<evidence type="ECO:0000256" key="7">
    <source>
        <dbReference type="ARBA" id="ARBA00022741"/>
    </source>
</evidence>
<evidence type="ECO:0000256" key="5">
    <source>
        <dbReference type="ARBA" id="ARBA00022676"/>
    </source>
</evidence>
<evidence type="ECO:0000259" key="10">
    <source>
        <dbReference type="Pfam" id="PF00534"/>
    </source>
</evidence>
<dbReference type="GO" id="GO:0005886">
    <property type="term" value="C:plasma membrane"/>
    <property type="evidence" value="ECO:0007669"/>
    <property type="project" value="UniProtKB-SubCell"/>
</dbReference>
<comment type="caution">
    <text evidence="12">The sequence shown here is derived from an EMBL/GenBank/DDBJ whole genome shotgun (WGS) entry which is preliminary data.</text>
</comment>
<name>A0A6N7XTD6_9ACTN</name>
<evidence type="ECO:0000256" key="3">
    <source>
        <dbReference type="ARBA" id="ARBA00022475"/>
    </source>
</evidence>
<comment type="subcellular location">
    <subcellularLocation>
        <location evidence="1">Cell membrane</location>
    </subcellularLocation>
</comment>
<keyword evidence="3" id="KW-1003">Cell membrane</keyword>
<dbReference type="Pfam" id="PF00534">
    <property type="entry name" value="Glycos_transf_1"/>
    <property type="match status" value="1"/>
</dbReference>
<keyword evidence="7" id="KW-0547">Nucleotide-binding</keyword>
<dbReference type="GO" id="GO:0017122">
    <property type="term" value="C:protein N-acetylglucosaminyltransferase complex"/>
    <property type="evidence" value="ECO:0007669"/>
    <property type="project" value="UniProtKB-ARBA"/>
</dbReference>
<keyword evidence="5" id="KW-0328">Glycosyltransferase</keyword>
<dbReference type="EMBL" id="VUNC01000008">
    <property type="protein sequence ID" value="MST73306.1"/>
    <property type="molecule type" value="Genomic_DNA"/>
</dbReference>
<dbReference type="GO" id="GO:0000166">
    <property type="term" value="F:nucleotide binding"/>
    <property type="evidence" value="ECO:0007669"/>
    <property type="project" value="UniProtKB-KW"/>
</dbReference>
<organism evidence="12 13">
    <name type="scientific">Olsenella porci</name>
    <dbReference type="NCBI Taxonomy" id="2652279"/>
    <lineage>
        <taxon>Bacteria</taxon>
        <taxon>Bacillati</taxon>
        <taxon>Actinomycetota</taxon>
        <taxon>Coriobacteriia</taxon>
        <taxon>Coriobacteriales</taxon>
        <taxon>Atopobiaceae</taxon>
        <taxon>Olsenella</taxon>
    </lineage>
</organism>
<accession>A0A6N7XTD6</accession>
<dbReference type="Pfam" id="PF22145">
    <property type="entry name" value="GtfA_EBD"/>
    <property type="match status" value="1"/>
</dbReference>
<sequence length="498" mass="56613">MIYNFNLGIGWASSGVEYAQLYRARMFRALGEPARFVFTDMFPQENIEHFTRAIGFEDDEVVWLYTAFTDFRVSPVTHTLAQFQDTIGDQDYAVTRDGKVGRLQFAGRGDYCTLYFTDEKRDLLHRVEYVSGGRLIRKDYFTYGRIYSEYYAPLDGRAHLYLRRFFNEDGSVAYEEMPSANGSTFRFSDQVLFSKEDLVGYFVRRLHLSASDTVIIDRTTGIGQAILQNAGDARVGVVVHADHYSVSGTDDTHILWNNYYEYPFDMCRHIDFFVTSTQAQADLMTEQFRRYVGEAPRIVVIPVGSLDHLTHPATPRKPFSVVTASRLASEKHLDWVIEACVRARERVPGLTLDICGEGSELGRLQALVRERDAGEYVRFLGQMDMAQVYPNYELYLSGSTSEGFGLSLMEAVGSGLAMIGFDVPYGNPTFIDDGGNGHLVPVREAMTEGERVQALADCVTRYFLHDDRAAFERRSYQIAEDYLTERVAERWNGVIGTR</sequence>
<feature type="domain" description="Glycosyl transferase family 1" evidence="10">
    <location>
        <begin position="315"/>
        <end position="447"/>
    </location>
</feature>
<comment type="catalytic activity">
    <reaction evidence="9">
        <text>L-seryl-[protein] + UDP-N-acetyl-alpha-D-glucosamine = 3-O-[N-acetyl-alpha-D-glucosaminyl]-L-seryl-[protein] + UDP + H(+)</text>
        <dbReference type="Rhea" id="RHEA:59872"/>
        <dbReference type="Rhea" id="RHEA-COMP:9863"/>
        <dbReference type="Rhea" id="RHEA-COMP:15471"/>
        <dbReference type="ChEBI" id="CHEBI:15378"/>
        <dbReference type="ChEBI" id="CHEBI:29999"/>
        <dbReference type="ChEBI" id="CHEBI:57705"/>
        <dbReference type="ChEBI" id="CHEBI:58223"/>
        <dbReference type="ChEBI" id="CHEBI:143279"/>
    </reaction>
</comment>
<evidence type="ECO:0000256" key="1">
    <source>
        <dbReference type="ARBA" id="ARBA00004236"/>
    </source>
</evidence>